<evidence type="ECO:0000313" key="4">
    <source>
        <dbReference type="Proteomes" id="UP001301769"/>
    </source>
</evidence>
<dbReference type="Proteomes" id="UP001301769">
    <property type="component" value="Unassembled WGS sequence"/>
</dbReference>
<dbReference type="InterPro" id="IPR052895">
    <property type="entry name" value="HetReg/Transcr_Mod"/>
</dbReference>
<organism evidence="3 4">
    <name type="scientific">Rhypophila decipiens</name>
    <dbReference type="NCBI Taxonomy" id="261697"/>
    <lineage>
        <taxon>Eukaryota</taxon>
        <taxon>Fungi</taxon>
        <taxon>Dikarya</taxon>
        <taxon>Ascomycota</taxon>
        <taxon>Pezizomycotina</taxon>
        <taxon>Sordariomycetes</taxon>
        <taxon>Sordariomycetidae</taxon>
        <taxon>Sordariales</taxon>
        <taxon>Naviculisporaceae</taxon>
        <taxon>Rhypophila</taxon>
    </lineage>
</organism>
<reference evidence="3" key="1">
    <citation type="journal article" date="2023" name="Mol. Phylogenet. Evol.">
        <title>Genome-scale phylogeny and comparative genomics of the fungal order Sordariales.</title>
        <authorList>
            <person name="Hensen N."/>
            <person name="Bonometti L."/>
            <person name="Westerberg I."/>
            <person name="Brannstrom I.O."/>
            <person name="Guillou S."/>
            <person name="Cros-Aarteil S."/>
            <person name="Calhoun S."/>
            <person name="Haridas S."/>
            <person name="Kuo A."/>
            <person name="Mondo S."/>
            <person name="Pangilinan J."/>
            <person name="Riley R."/>
            <person name="LaButti K."/>
            <person name="Andreopoulos B."/>
            <person name="Lipzen A."/>
            <person name="Chen C."/>
            <person name="Yan M."/>
            <person name="Daum C."/>
            <person name="Ng V."/>
            <person name="Clum A."/>
            <person name="Steindorff A."/>
            <person name="Ohm R.A."/>
            <person name="Martin F."/>
            <person name="Silar P."/>
            <person name="Natvig D.O."/>
            <person name="Lalanne C."/>
            <person name="Gautier V."/>
            <person name="Ament-Velasquez S.L."/>
            <person name="Kruys A."/>
            <person name="Hutchinson M.I."/>
            <person name="Powell A.J."/>
            <person name="Barry K."/>
            <person name="Miller A.N."/>
            <person name="Grigoriev I.V."/>
            <person name="Debuchy R."/>
            <person name="Gladieux P."/>
            <person name="Hiltunen Thoren M."/>
            <person name="Johannesson H."/>
        </authorList>
    </citation>
    <scope>NUCLEOTIDE SEQUENCE</scope>
    <source>
        <strain evidence="3">PSN293</strain>
    </source>
</reference>
<dbReference type="PANTHER" id="PTHR24148">
    <property type="entry name" value="ANKYRIN REPEAT DOMAIN-CONTAINING PROTEIN 39 HOMOLOG-RELATED"/>
    <property type="match status" value="1"/>
</dbReference>
<dbReference type="EMBL" id="MU858078">
    <property type="protein sequence ID" value="KAK4215576.1"/>
    <property type="molecule type" value="Genomic_DNA"/>
</dbReference>
<evidence type="ECO:0000259" key="2">
    <source>
        <dbReference type="Pfam" id="PF06985"/>
    </source>
</evidence>
<evidence type="ECO:0000313" key="3">
    <source>
        <dbReference type="EMBL" id="KAK4215576.1"/>
    </source>
</evidence>
<name>A0AAN6YBG9_9PEZI</name>
<dbReference type="Pfam" id="PF06985">
    <property type="entry name" value="HET"/>
    <property type="match status" value="1"/>
</dbReference>
<evidence type="ECO:0000256" key="1">
    <source>
        <dbReference type="SAM" id="MobiDB-lite"/>
    </source>
</evidence>
<dbReference type="AlphaFoldDB" id="A0AAN6YBG9"/>
<dbReference type="Pfam" id="PF26639">
    <property type="entry name" value="Het-6_barrel"/>
    <property type="match status" value="1"/>
</dbReference>
<feature type="region of interest" description="Disordered" evidence="1">
    <location>
        <begin position="657"/>
        <end position="680"/>
    </location>
</feature>
<dbReference type="PANTHER" id="PTHR24148:SF73">
    <property type="entry name" value="HET DOMAIN PROTEIN (AFU_ORTHOLOGUE AFUA_8G01020)"/>
    <property type="match status" value="1"/>
</dbReference>
<dbReference type="InterPro" id="IPR010730">
    <property type="entry name" value="HET"/>
</dbReference>
<proteinExistence type="predicted"/>
<comment type="caution">
    <text evidence="3">The sequence shown here is derived from an EMBL/GenBank/DDBJ whole genome shotgun (WGS) entry which is preliminary data.</text>
</comment>
<gene>
    <name evidence="3" type="ORF">QBC37DRAFT_418881</name>
</gene>
<sequence length="844" mass="95678">MVRFVLPSPYEPVDSANGQIRLLVLYPPDNSYKQAHTIRCDLKLVHLSSKPQYEALSYTWGTARENNPDEIRLGSQQFEVRENVFAALRRLRHPKKPRTLWIDAICINQEDPTERAAQVLLVRQIYSQASQVCVWLGELGDAGIVGMQMLQKKAMGTSNTWSKFKMIDRDWGKPMSWGRKVIKGSTALVEKGNVEEEFSLGEVRELLSRPWWRRIWAVQEAVVASKTVLMCGDETVPWESIEKFHQYSVKSRMMQSFGHPIHARYLDLVEGYQDIYDYREKWQALPSEANILDLLYRFRGHDCEDPRDRIFAFLGMAPAAVDMGILPDYESSVTEVYAQFAWRVIAATGLLDILNCKREWRDVGASSPPGQSYSLLDQSRYYDVDAEITDGPDRKTRRGWARLPEGWERIRQGKTSAFFDHNTGMIHDKSPLQGQPPVAAEYFTKYRTLPPGWTRTWNNVGCPQVQYRPKETDDDETLRLQKEAQQAELSKLPSWVPNWATPTPWDPAPLIDWPRPEKQRFFASGATRCKLSLPESSESLSSLALSGYHLDTISQVAPAWHPPSDTIPPISAKGIEAFQAWESLATAPVLFLDLDNTKQSDPYTQTSHPELTTSPRYEALLHTIIANPPPPAPSTTTAPENSLETLETILLTKAFLTWSPPPTPEPPRRSESPPRTSLSLSVTATLKSEKEKENTPSNPYETHFFEHFKALSATVVGHLLKTDDERTRFFDLARASKSYGEILGRVLKTCSHRRLFVTRGGYLGLAGWDAEVGDEVVVLEGGKTPFLVRKRNVTGKEEDGEDVKSVEEEDEQDTWQLVGETYVYGVMGGEVLNMGLEGREFRIV</sequence>
<feature type="domain" description="Heterokaryon incompatibility" evidence="2">
    <location>
        <begin position="53"/>
        <end position="220"/>
    </location>
</feature>
<accession>A0AAN6YBG9</accession>
<reference evidence="3" key="2">
    <citation type="submission" date="2023-05" db="EMBL/GenBank/DDBJ databases">
        <authorList>
            <consortium name="Lawrence Berkeley National Laboratory"/>
            <person name="Steindorff A."/>
            <person name="Hensen N."/>
            <person name="Bonometti L."/>
            <person name="Westerberg I."/>
            <person name="Brannstrom I.O."/>
            <person name="Guillou S."/>
            <person name="Cros-Aarteil S."/>
            <person name="Calhoun S."/>
            <person name="Haridas S."/>
            <person name="Kuo A."/>
            <person name="Mondo S."/>
            <person name="Pangilinan J."/>
            <person name="Riley R."/>
            <person name="Labutti K."/>
            <person name="Andreopoulos B."/>
            <person name="Lipzen A."/>
            <person name="Chen C."/>
            <person name="Yanf M."/>
            <person name="Daum C."/>
            <person name="Ng V."/>
            <person name="Clum A."/>
            <person name="Ohm R."/>
            <person name="Martin F."/>
            <person name="Silar P."/>
            <person name="Natvig D."/>
            <person name="Lalanne C."/>
            <person name="Gautier V."/>
            <person name="Ament-Velasquez S.L."/>
            <person name="Kruys A."/>
            <person name="Hutchinson M.I."/>
            <person name="Powell A.J."/>
            <person name="Barry K."/>
            <person name="Miller A.N."/>
            <person name="Grigoriev I.V."/>
            <person name="Debuchy R."/>
            <person name="Gladieux P."/>
            <person name="Thoren M.H."/>
            <person name="Johannesson H."/>
        </authorList>
    </citation>
    <scope>NUCLEOTIDE SEQUENCE</scope>
    <source>
        <strain evidence="3">PSN293</strain>
    </source>
</reference>
<keyword evidence="4" id="KW-1185">Reference proteome</keyword>
<protein>
    <submittedName>
        <fullName evidence="3">Heterokaryon incompatibility protein-domain-containing protein</fullName>
    </submittedName>
</protein>